<gene>
    <name evidence="1" type="ORF">RirG_004590</name>
</gene>
<evidence type="ECO:0000313" key="2">
    <source>
        <dbReference type="Proteomes" id="UP000022910"/>
    </source>
</evidence>
<sequence length="125" mass="13922">MKHVETVNGWDIARSDNGCVAEMAESNGTYVAFQVNVDGTNSITLSNPAWRSLKSEPLTISMRFQRLLYKGPIIADSEEDAVGTQATSSRGVLRLIGIPVEKEDLDFLMKNTSSRRNVYSFTKLY</sequence>
<comment type="caution">
    <text evidence="1">The sequence shown here is derived from an EMBL/GenBank/DDBJ whole genome shotgun (WGS) entry which is preliminary data.</text>
</comment>
<evidence type="ECO:0000313" key="1">
    <source>
        <dbReference type="EMBL" id="EXX79541.1"/>
    </source>
</evidence>
<dbReference type="AlphaFoldDB" id="A0A015M3G1"/>
<organism evidence="1 2">
    <name type="scientific">Rhizophagus irregularis (strain DAOM 197198w)</name>
    <name type="common">Glomus intraradices</name>
    <dbReference type="NCBI Taxonomy" id="1432141"/>
    <lineage>
        <taxon>Eukaryota</taxon>
        <taxon>Fungi</taxon>
        <taxon>Fungi incertae sedis</taxon>
        <taxon>Mucoromycota</taxon>
        <taxon>Glomeromycotina</taxon>
        <taxon>Glomeromycetes</taxon>
        <taxon>Glomerales</taxon>
        <taxon>Glomeraceae</taxon>
        <taxon>Rhizophagus</taxon>
    </lineage>
</organism>
<dbReference type="EMBL" id="JEMT01002733">
    <property type="protein sequence ID" value="EXX79541.1"/>
    <property type="molecule type" value="Genomic_DNA"/>
</dbReference>
<name>A0A015M3G1_RHIIW</name>
<dbReference type="HOGENOM" id="CLU_1993827_0_0_1"/>
<accession>A0A015M3G1</accession>
<dbReference type="Proteomes" id="UP000022910">
    <property type="component" value="Unassembled WGS sequence"/>
</dbReference>
<reference evidence="1 2" key="1">
    <citation type="submission" date="2014-02" db="EMBL/GenBank/DDBJ databases">
        <title>Single nucleus genome sequencing reveals high similarity among nuclei of an endomycorrhizal fungus.</title>
        <authorList>
            <person name="Lin K."/>
            <person name="Geurts R."/>
            <person name="Zhang Z."/>
            <person name="Limpens E."/>
            <person name="Saunders D.G."/>
            <person name="Mu D."/>
            <person name="Pang E."/>
            <person name="Cao H."/>
            <person name="Cha H."/>
            <person name="Lin T."/>
            <person name="Zhou Q."/>
            <person name="Shang Y."/>
            <person name="Li Y."/>
            <person name="Ivanov S."/>
            <person name="Sharma T."/>
            <person name="Velzen R.V."/>
            <person name="Ruijter N.D."/>
            <person name="Aanen D.K."/>
            <person name="Win J."/>
            <person name="Kamoun S."/>
            <person name="Bisseling T."/>
            <person name="Huang S."/>
        </authorList>
    </citation>
    <scope>NUCLEOTIDE SEQUENCE [LARGE SCALE GENOMIC DNA]</scope>
    <source>
        <strain evidence="2">DAOM197198w</strain>
    </source>
</reference>
<protein>
    <submittedName>
        <fullName evidence="1">Uncharacterized protein</fullName>
    </submittedName>
</protein>
<proteinExistence type="predicted"/>
<keyword evidence="2" id="KW-1185">Reference proteome</keyword>